<dbReference type="PANTHER" id="PTHR22774:SF11">
    <property type="entry name" value="CHOREIN N-TERMINAL DOMAIN-CONTAINING PROTEIN"/>
    <property type="match status" value="1"/>
</dbReference>
<evidence type="ECO:0008006" key="3">
    <source>
        <dbReference type="Google" id="ProtNLM"/>
    </source>
</evidence>
<gene>
    <name evidence="2" type="ORF">Sradi_6484100</name>
</gene>
<feature type="compositionally biased region" description="Low complexity" evidence="1">
    <location>
        <begin position="99"/>
        <end position="113"/>
    </location>
</feature>
<organism evidence="2">
    <name type="scientific">Sesamum radiatum</name>
    <name type="common">Black benniseed</name>
    <dbReference type="NCBI Taxonomy" id="300843"/>
    <lineage>
        <taxon>Eukaryota</taxon>
        <taxon>Viridiplantae</taxon>
        <taxon>Streptophyta</taxon>
        <taxon>Embryophyta</taxon>
        <taxon>Tracheophyta</taxon>
        <taxon>Spermatophyta</taxon>
        <taxon>Magnoliopsida</taxon>
        <taxon>eudicotyledons</taxon>
        <taxon>Gunneridae</taxon>
        <taxon>Pentapetalae</taxon>
        <taxon>asterids</taxon>
        <taxon>lamiids</taxon>
        <taxon>Lamiales</taxon>
        <taxon>Pedaliaceae</taxon>
        <taxon>Sesamum</taxon>
    </lineage>
</organism>
<dbReference type="PANTHER" id="PTHR22774">
    <property type="entry name" value="CHOREIN N-TERMINAL DOMAIN-CONTAINING PROTEIN"/>
    <property type="match status" value="1"/>
</dbReference>
<dbReference type="EMBL" id="JACGWJ010000030">
    <property type="protein sequence ID" value="KAL0302073.1"/>
    <property type="molecule type" value="Genomic_DNA"/>
</dbReference>
<comment type="caution">
    <text evidence="2">The sequence shown here is derived from an EMBL/GenBank/DDBJ whole genome shotgun (WGS) entry which is preliminary data.</text>
</comment>
<protein>
    <recommendedName>
        <fullName evidence="3">Chorein N-terminal domain-containing protein</fullName>
    </recommendedName>
</protein>
<dbReference type="Pfam" id="PF24917">
    <property type="entry name" value="BLTP3A_B"/>
    <property type="match status" value="1"/>
</dbReference>
<evidence type="ECO:0000313" key="2">
    <source>
        <dbReference type="EMBL" id="KAL0302073.1"/>
    </source>
</evidence>
<dbReference type="AlphaFoldDB" id="A0AAW2K6L9"/>
<proteinExistence type="predicted"/>
<name>A0AAW2K6L9_SESRA</name>
<reference evidence="2" key="1">
    <citation type="submission" date="2020-06" db="EMBL/GenBank/DDBJ databases">
        <authorList>
            <person name="Li T."/>
            <person name="Hu X."/>
            <person name="Zhang T."/>
            <person name="Song X."/>
            <person name="Zhang H."/>
            <person name="Dai N."/>
            <person name="Sheng W."/>
            <person name="Hou X."/>
            <person name="Wei L."/>
        </authorList>
    </citation>
    <scope>NUCLEOTIDE SEQUENCE</scope>
    <source>
        <strain evidence="2">G02</strain>
        <tissue evidence="2">Leaf</tissue>
    </source>
</reference>
<accession>A0AAW2K6L9</accession>
<dbReference type="InterPro" id="IPR026728">
    <property type="entry name" value="BLTP3A/B"/>
</dbReference>
<feature type="region of interest" description="Disordered" evidence="1">
    <location>
        <begin position="92"/>
        <end position="113"/>
    </location>
</feature>
<evidence type="ECO:0000256" key="1">
    <source>
        <dbReference type="SAM" id="MobiDB-lite"/>
    </source>
</evidence>
<reference evidence="2" key="2">
    <citation type="journal article" date="2024" name="Plant">
        <title>Genomic evolution and insights into agronomic trait innovations of Sesamum species.</title>
        <authorList>
            <person name="Miao H."/>
            <person name="Wang L."/>
            <person name="Qu L."/>
            <person name="Liu H."/>
            <person name="Sun Y."/>
            <person name="Le M."/>
            <person name="Wang Q."/>
            <person name="Wei S."/>
            <person name="Zheng Y."/>
            <person name="Lin W."/>
            <person name="Duan Y."/>
            <person name="Cao H."/>
            <person name="Xiong S."/>
            <person name="Wang X."/>
            <person name="Wei L."/>
            <person name="Li C."/>
            <person name="Ma Q."/>
            <person name="Ju M."/>
            <person name="Zhao R."/>
            <person name="Li G."/>
            <person name="Mu C."/>
            <person name="Tian Q."/>
            <person name="Mei H."/>
            <person name="Zhang T."/>
            <person name="Gao T."/>
            <person name="Zhang H."/>
        </authorList>
    </citation>
    <scope>NUCLEOTIDE SEQUENCE</scope>
    <source>
        <strain evidence="2">G02</strain>
    </source>
</reference>
<sequence>MESILARALEYTLKYWLKSFTRDQFKLQGRTVQLSNLDINGDALHASVGLPPALNVTTAKVGKLEIVLPSVSNVQVEPIVVQVDRLDLVLEENDDVDPSSNSSSTASTSSAKGSGYGFADKIADGMTLQIQTVNLLLETHGRAQQGGGATWASPMASITMRNLVLYTTNESWKVVNLKEARDFSSDKKFIYVFRKLEWEHLSVDLLPHPDMFSDANFLNSQGGSNRKDEDGAKRVFFGGERFVEGISGEAYITIQRTELNSPLGLEVQLHITEAVCPALSEPGKDTFSRPPCTLIQPSMQDVAVDFSHIPDFGENFPPIIYPLGDQKWQYNCSVPLICLHSLQLLPSPSPPIFASRTVIDCQPLMIHLQEESCLRISSFLADGIVVNWCRAARLLNQLSCVQP</sequence>